<evidence type="ECO:0000313" key="2">
    <source>
        <dbReference type="EMBL" id="SUN35154.1"/>
    </source>
</evidence>
<sequence>MTEFKNSAVKSMVVMRKAFRTIDSRVSATFRDFDLTPAQFSVLDVLHAKGPMRIGDLIASILSTSGNMTIVIKNMEKNGWVKRTVSKKDHRAYIISITDKGRKLIKKALPAHIEAVEEAFDVLTQAEQEELIELLKKFRTLADKD</sequence>
<dbReference type="PRINTS" id="PR00598">
    <property type="entry name" value="HTHMARR"/>
</dbReference>
<dbReference type="SMART" id="SM00347">
    <property type="entry name" value="HTH_MARR"/>
    <property type="match status" value="1"/>
</dbReference>
<dbReference type="PANTHER" id="PTHR33164:SF101">
    <property type="entry name" value="TRANSCRIPTIONAL REPRESSOR MPRA"/>
    <property type="match status" value="1"/>
</dbReference>
<dbReference type="Gene3D" id="1.10.10.10">
    <property type="entry name" value="Winged helix-like DNA-binding domain superfamily/Winged helix DNA-binding domain"/>
    <property type="match status" value="1"/>
</dbReference>
<dbReference type="OrthoDB" id="9799747at2"/>
<keyword evidence="3" id="KW-1185">Reference proteome</keyword>
<feature type="domain" description="HTH marR-type" evidence="1">
    <location>
        <begin position="8"/>
        <end position="140"/>
    </location>
</feature>
<dbReference type="GO" id="GO:0003700">
    <property type="term" value="F:DNA-binding transcription factor activity"/>
    <property type="evidence" value="ECO:0007669"/>
    <property type="project" value="InterPro"/>
</dbReference>
<dbReference type="PROSITE" id="PS50995">
    <property type="entry name" value="HTH_MARR_2"/>
    <property type="match status" value="1"/>
</dbReference>
<name>A0A380JBZ3_STRDO</name>
<evidence type="ECO:0000313" key="3">
    <source>
        <dbReference type="Proteomes" id="UP000254082"/>
    </source>
</evidence>
<dbReference type="InterPro" id="IPR039422">
    <property type="entry name" value="MarR/SlyA-like"/>
</dbReference>
<dbReference type="Pfam" id="PF01047">
    <property type="entry name" value="MarR"/>
    <property type="match status" value="1"/>
</dbReference>
<proteinExistence type="predicted"/>
<dbReference type="RefSeq" id="WP_002998791.1">
    <property type="nucleotide sequence ID" value="NZ_UHFA01000002.1"/>
</dbReference>
<dbReference type="EMBL" id="UHFA01000002">
    <property type="protein sequence ID" value="SUN35154.1"/>
    <property type="molecule type" value="Genomic_DNA"/>
</dbReference>
<gene>
    <name evidence="2" type="primary">mgrA</name>
    <name evidence="2" type="ORF">NCTC11391_00129</name>
</gene>
<reference evidence="2 3" key="1">
    <citation type="submission" date="2018-06" db="EMBL/GenBank/DDBJ databases">
        <authorList>
            <consortium name="Pathogen Informatics"/>
            <person name="Doyle S."/>
        </authorList>
    </citation>
    <scope>NUCLEOTIDE SEQUENCE [LARGE SCALE GENOMIC DNA]</scope>
    <source>
        <strain evidence="3">NCTC 11391</strain>
    </source>
</reference>
<dbReference type="PANTHER" id="PTHR33164">
    <property type="entry name" value="TRANSCRIPTIONAL REGULATOR, MARR FAMILY"/>
    <property type="match status" value="1"/>
</dbReference>
<dbReference type="AlphaFoldDB" id="A0A380JBZ3"/>
<dbReference type="InterPro" id="IPR000835">
    <property type="entry name" value="HTH_MarR-typ"/>
</dbReference>
<dbReference type="GO" id="GO:0006950">
    <property type="term" value="P:response to stress"/>
    <property type="evidence" value="ECO:0007669"/>
    <property type="project" value="TreeGrafter"/>
</dbReference>
<dbReference type="Proteomes" id="UP000254082">
    <property type="component" value="Unassembled WGS sequence"/>
</dbReference>
<evidence type="ECO:0000259" key="1">
    <source>
        <dbReference type="PROSITE" id="PS50995"/>
    </source>
</evidence>
<dbReference type="InterPro" id="IPR036390">
    <property type="entry name" value="WH_DNA-bd_sf"/>
</dbReference>
<accession>A0A380JBZ3</accession>
<organism evidence="2 3">
    <name type="scientific">Streptococcus downei MFe28</name>
    <dbReference type="NCBI Taxonomy" id="764290"/>
    <lineage>
        <taxon>Bacteria</taxon>
        <taxon>Bacillati</taxon>
        <taxon>Bacillota</taxon>
        <taxon>Bacilli</taxon>
        <taxon>Lactobacillales</taxon>
        <taxon>Streptococcaceae</taxon>
        <taxon>Streptococcus</taxon>
    </lineage>
</organism>
<protein>
    <submittedName>
        <fullName evidence="2">MarR family transcriptional regulator</fullName>
    </submittedName>
</protein>
<dbReference type="InterPro" id="IPR036388">
    <property type="entry name" value="WH-like_DNA-bd_sf"/>
</dbReference>
<dbReference type="SUPFAM" id="SSF46785">
    <property type="entry name" value="Winged helix' DNA-binding domain"/>
    <property type="match status" value="1"/>
</dbReference>